<comment type="caution">
    <text evidence="1">The sequence shown here is derived from an EMBL/GenBank/DDBJ whole genome shotgun (WGS) entry which is preliminary data.</text>
</comment>
<reference evidence="2 4" key="3">
    <citation type="submission" date="2020-03" db="EMBL/GenBank/DDBJ databases">
        <title>Bacillus aquiflavi sp. nov., isolated from yellow water of strong flavor Chinese baijiu in Yibin region of China.</title>
        <authorList>
            <person name="Xie J."/>
        </authorList>
    </citation>
    <scope>NUCLEOTIDE SEQUENCE [LARGE SCALE GENOMIC DNA]</scope>
    <source>
        <strain evidence="2 4">Gsoil 114</strain>
    </source>
</reference>
<evidence type="ECO:0000313" key="4">
    <source>
        <dbReference type="Proteomes" id="UP000476934"/>
    </source>
</evidence>
<dbReference type="GO" id="GO:0030420">
    <property type="term" value="P:establishment of competence for transformation"/>
    <property type="evidence" value="ECO:0007669"/>
    <property type="project" value="InterPro"/>
</dbReference>
<protein>
    <recommendedName>
        <fullName evidence="5">Competence transcription factor</fullName>
    </recommendedName>
</protein>
<name>A0A0A6VGZ4_9BACI</name>
<reference evidence="2 4" key="2">
    <citation type="submission" date="2020-02" db="EMBL/GenBank/DDBJ databases">
        <authorList>
            <person name="Feng H."/>
        </authorList>
    </citation>
    <scope>NUCLEOTIDE SEQUENCE [LARGE SCALE GENOMIC DNA]</scope>
    <source>
        <strain evidence="2 4">Gsoil 114</strain>
    </source>
</reference>
<dbReference type="STRING" id="363870.NG54_06525"/>
<dbReference type="OrthoDB" id="2417337at2"/>
<keyword evidence="4" id="KW-1185">Reference proteome</keyword>
<evidence type="ECO:0000313" key="3">
    <source>
        <dbReference type="Proteomes" id="UP000030588"/>
    </source>
</evidence>
<organism evidence="1 3">
    <name type="scientific">Heyndrickxia ginsengihumi</name>
    <dbReference type="NCBI Taxonomy" id="363870"/>
    <lineage>
        <taxon>Bacteria</taxon>
        <taxon>Bacillati</taxon>
        <taxon>Bacillota</taxon>
        <taxon>Bacilli</taxon>
        <taxon>Bacillales</taxon>
        <taxon>Bacillaceae</taxon>
        <taxon>Heyndrickxia</taxon>
    </lineage>
</organism>
<evidence type="ECO:0000313" key="2">
    <source>
        <dbReference type="EMBL" id="NEY18861.1"/>
    </source>
</evidence>
<dbReference type="InterPro" id="IPR010461">
    <property type="entry name" value="ComK"/>
</dbReference>
<reference evidence="1 3" key="1">
    <citation type="submission" date="2014-10" db="EMBL/GenBank/DDBJ databases">
        <title>Draft genome of phytase producing Bacillus ginsengihumi strain M2.11.</title>
        <authorList>
            <person name="Toymentseva A."/>
            <person name="Boulygina E.A."/>
            <person name="Kazakov S.V."/>
            <person name="Kayumov I."/>
            <person name="Suleimanova A.D."/>
            <person name="Mardanova A.M."/>
            <person name="Maria S.N."/>
            <person name="Sergey M.Y."/>
            <person name="Sharipova M.R."/>
        </authorList>
    </citation>
    <scope>NUCLEOTIDE SEQUENCE [LARGE SCALE GENOMIC DNA]</scope>
    <source>
        <strain evidence="1 3">M2.11</strain>
    </source>
</reference>
<dbReference type="Pfam" id="PF06338">
    <property type="entry name" value="ComK"/>
    <property type="match status" value="1"/>
</dbReference>
<evidence type="ECO:0000313" key="1">
    <source>
        <dbReference type="EMBL" id="KHD85899.1"/>
    </source>
</evidence>
<dbReference type="AlphaFoldDB" id="A0A0A6VGZ4"/>
<proteinExistence type="predicted"/>
<sequence length="187" mass="21894">MKIVNFLDFETSSNTMAIVPEKMEDQRIGSRVLETNDEFVVPTAPLDIIKKSCHMFGSSFEGRREGAIQLIGVTRKHPILIDYHLSICFFPTTSPKSPNCFWISPLHVFHHEEFENFSTNVIFQNYQQLIVPISRNSFENQLYKATLLYNRYGQNIERIEKKTQLYRLNALEHKTPYLFSHKSKSIF</sequence>
<dbReference type="EMBL" id="JRUN01000014">
    <property type="protein sequence ID" value="KHD85899.1"/>
    <property type="molecule type" value="Genomic_DNA"/>
</dbReference>
<evidence type="ECO:0008006" key="5">
    <source>
        <dbReference type="Google" id="ProtNLM"/>
    </source>
</evidence>
<dbReference type="RefSeq" id="WP_035353948.1">
    <property type="nucleotide sequence ID" value="NZ_JAAIWK010000002.1"/>
</dbReference>
<dbReference type="EMBL" id="JAAIWK010000002">
    <property type="protein sequence ID" value="NEY18861.1"/>
    <property type="molecule type" value="Genomic_DNA"/>
</dbReference>
<accession>A0A0A6VGZ4</accession>
<dbReference type="Proteomes" id="UP000030588">
    <property type="component" value="Unassembled WGS sequence"/>
</dbReference>
<gene>
    <name evidence="2" type="ORF">G4D61_02615</name>
    <name evidence="1" type="ORF">NG54_06525</name>
</gene>
<dbReference type="Proteomes" id="UP000476934">
    <property type="component" value="Unassembled WGS sequence"/>
</dbReference>
<dbReference type="PIRSF" id="PIRSF011560">
    <property type="entry name" value="ComK"/>
    <property type="match status" value="1"/>
</dbReference>